<evidence type="ECO:0000313" key="1">
    <source>
        <dbReference type="EMBL" id="KAI2384543.1"/>
    </source>
</evidence>
<comment type="caution">
    <text evidence="1">The sequence shown here is derived from an EMBL/GenBank/DDBJ whole genome shotgun (WGS) entry which is preliminary data.</text>
</comment>
<keyword evidence="1" id="KW-0378">Hydrolase</keyword>
<gene>
    <name evidence="1" type="primary">MNS1</name>
    <name evidence="1" type="ORF">LOY88_004591</name>
</gene>
<dbReference type="EC" id="3.2.1.113" evidence="1"/>
<protein>
    <submittedName>
        <fullName evidence="1">Mannosyl-oligosaccharide alpha-1,2-mannosidase</fullName>
        <ecNumber evidence="1">3.2.1.113</ecNumber>
    </submittedName>
</protein>
<organism evidence="1">
    <name type="scientific">Ophidiomyces ophidiicola</name>
    <dbReference type="NCBI Taxonomy" id="1387563"/>
    <lineage>
        <taxon>Eukaryota</taxon>
        <taxon>Fungi</taxon>
        <taxon>Dikarya</taxon>
        <taxon>Ascomycota</taxon>
        <taxon>Pezizomycotina</taxon>
        <taxon>Eurotiomycetes</taxon>
        <taxon>Eurotiomycetidae</taxon>
        <taxon>Onygenales</taxon>
        <taxon>Onygenaceae</taxon>
        <taxon>Ophidiomyces</taxon>
    </lineage>
</organism>
<proteinExistence type="predicted"/>
<reference evidence="1" key="1">
    <citation type="journal article" date="2022" name="bioRxiv">
        <title>Population genetic analysis of Ophidiomyces ophidiicola, the causative agent of snake fungal disease, indicates recent introductions to the USA.</title>
        <authorList>
            <person name="Ladner J.T."/>
            <person name="Palmer J.M."/>
            <person name="Ettinger C.L."/>
            <person name="Stajich J.E."/>
            <person name="Farrell T.M."/>
            <person name="Glorioso B.M."/>
            <person name="Lawson B."/>
            <person name="Price S.J."/>
            <person name="Stengle A.G."/>
            <person name="Grear D.A."/>
            <person name="Lorch J.M."/>
        </authorList>
    </citation>
    <scope>NUCLEOTIDE SEQUENCE</scope>
    <source>
        <strain evidence="1">NWHC 24266-5</strain>
    </source>
</reference>
<keyword evidence="1" id="KW-0326">Glycosidase</keyword>
<accession>A0ACB8UT92</accession>
<name>A0ACB8UT92_9EURO</name>
<dbReference type="EMBL" id="JALBCA010000071">
    <property type="protein sequence ID" value="KAI2384543.1"/>
    <property type="molecule type" value="Genomic_DNA"/>
</dbReference>
<sequence>MSFQLPSRVPAFNSAQREAEDGYWQAATSARNPPHNAALGGPFDITDKISQFIAPNRDLPMYKDKPYYAAKRGAGGSFIPHTKRGRKRKIVFLGALVIFGLTAWWLWAGGKAYRILSRGKGTNNVYGEELWKWVQDFQKEEDAAKGKTINWEERRERVKDAFIISWDGYEKHAWGRDEYFPISKGGRDMVQGGMGWIIVDALDTLMIMNLTSRVEKARSWIQTTLQYNQDHAVNTFETTIRMLGGLLSAHYLSTTYPELAPIADDDKGAAGEDLYIEKAADLADRLLGAFESKSGVPYASVNLNKSIGIVSHTDNGASSTAEAGTLQLEFKYLAKLTGEPNYWEAAEKVMEVIEGNGKEDGLVPIYIYADTGQFMGDNIRLGSRGDSYYEYLIKQYLQTSNEEPIYLEMWHEVLSGIRKHLITYTKHASLTVVGERPNGLHSSLSPKMDHLVCFLPGTIALGATGGLPLAEARKSARWGRRQEEDMLLARELTKTCWATYLATATGLAPEITYFDINDPPRTVKDVYPDFDFSLGYASKSSVKKSRANNHADLFMKSQPLYPLDHEKPTWSKDIIIHDADRHNLQRPETVESLFYMYRITGDETYRLWGWEMFKSFIKYTAVVEDVSSSATSGTPHLRTSLIRAFTSLSNANTVPPVTKDNMESFWLAETLKYFYLLFSDRDFIPLEKTIFNTEAHVFPRFTMGKNFKTGWRRKFPVRSTGHQTV</sequence>